<dbReference type="EMBL" id="UINC01036781">
    <property type="protein sequence ID" value="SVB31274.1"/>
    <property type="molecule type" value="Genomic_DNA"/>
</dbReference>
<accession>A0A382CZS4</accession>
<sequence>MTLIFRIFFLPLLAASVVQSGAADTSGTLTAWQGTDEAAVRLIAGPKDNNGPGPVWLGVQIKLGPGWKTYWRNPGESGAPPRFNWENSKNVAAADVRWPAPKRFSAFGYDSFGYDKQVVIPVLLTPTIN</sequence>
<name>A0A382CZS4_9ZZZZ</name>
<reference evidence="2" key="1">
    <citation type="submission" date="2018-05" db="EMBL/GenBank/DDBJ databases">
        <authorList>
            <person name="Lanie J.A."/>
            <person name="Ng W.-L."/>
            <person name="Kazmierczak K.M."/>
            <person name="Andrzejewski T.M."/>
            <person name="Davidsen T.M."/>
            <person name="Wayne K.J."/>
            <person name="Tettelin H."/>
            <person name="Glass J.I."/>
            <person name="Rusch D."/>
            <person name="Podicherti R."/>
            <person name="Tsui H.-C.T."/>
            <person name="Winkler M.E."/>
        </authorList>
    </citation>
    <scope>NUCLEOTIDE SEQUENCE</scope>
</reference>
<gene>
    <name evidence="2" type="ORF">METZ01_LOCUS184128</name>
</gene>
<evidence type="ECO:0000313" key="2">
    <source>
        <dbReference type="EMBL" id="SVB31274.1"/>
    </source>
</evidence>
<evidence type="ECO:0000259" key="1">
    <source>
        <dbReference type="Pfam" id="PF11412"/>
    </source>
</evidence>
<organism evidence="2">
    <name type="scientific">marine metagenome</name>
    <dbReference type="NCBI Taxonomy" id="408172"/>
    <lineage>
        <taxon>unclassified sequences</taxon>
        <taxon>metagenomes</taxon>
        <taxon>ecological metagenomes</taxon>
    </lineage>
</organism>
<dbReference type="Pfam" id="PF11412">
    <property type="entry name" value="DsbD_N"/>
    <property type="match status" value="1"/>
</dbReference>
<protein>
    <recommendedName>
        <fullName evidence="1">Thiol:disulfide interchange protein DsbD N-terminal domain-containing protein</fullName>
    </recommendedName>
</protein>
<proteinExistence type="predicted"/>
<feature type="domain" description="Thiol:disulfide interchange protein DsbD N-terminal" evidence="1">
    <location>
        <begin position="53"/>
        <end position="125"/>
    </location>
</feature>
<dbReference type="AlphaFoldDB" id="A0A382CZS4"/>
<feature type="non-terminal residue" evidence="2">
    <location>
        <position position="129"/>
    </location>
</feature>
<dbReference type="InterPro" id="IPR028250">
    <property type="entry name" value="DsbDN"/>
</dbReference>